<sequence length="329" mass="35269">MKLKAWFDSRSEEIKVAIVIGIVTLIVTMVLGVAGVIAQLAGAEVRCWIGLDECTNGKPDSKSTATPRTSTPGGKASSEPTDDPEGPPDPTKPYAGVKPAPRRLPNMSPFVELSFYDLTNRGKLVPIPIIGSGFTANSNVNFEIFSPSGASSGSGGYDTDERGIFTTVYGWVPFQYKGIEGNNGGWKLVFTDTVSGKKTVRLFVVKSDDQTPEPSQWDRPDALDGRRSGSPSISVSASGTLCKGSGVRTETTGAGFTPDSALTVKFYRSDGQKLGQRDLTANGDGKIDRAFDYWIVSSCESGVEFQYRFEVTEKGTERKASGTVYLPSK</sequence>
<name>A0A4R4ZSL6_9ACTN</name>
<feature type="region of interest" description="Disordered" evidence="1">
    <location>
        <begin position="56"/>
        <end position="101"/>
    </location>
</feature>
<dbReference type="EMBL" id="SMKX01000009">
    <property type="protein sequence ID" value="TDD62078.1"/>
    <property type="molecule type" value="Genomic_DNA"/>
</dbReference>
<keyword evidence="2" id="KW-0812">Transmembrane</keyword>
<evidence type="ECO:0000313" key="4">
    <source>
        <dbReference type="Proteomes" id="UP000295124"/>
    </source>
</evidence>
<proteinExistence type="predicted"/>
<keyword evidence="4" id="KW-1185">Reference proteome</keyword>
<reference evidence="3 4" key="1">
    <citation type="submission" date="2019-03" db="EMBL/GenBank/DDBJ databases">
        <title>Draft genome sequences of novel Actinobacteria.</title>
        <authorList>
            <person name="Sahin N."/>
            <person name="Ay H."/>
            <person name="Saygin H."/>
        </authorList>
    </citation>
    <scope>NUCLEOTIDE SEQUENCE [LARGE SCALE GENOMIC DNA]</scope>
    <source>
        <strain evidence="3 4">JCM 13523</strain>
    </source>
</reference>
<comment type="caution">
    <text evidence="3">The sequence shown here is derived from an EMBL/GenBank/DDBJ whole genome shotgun (WGS) entry which is preliminary data.</text>
</comment>
<dbReference type="RefSeq" id="WP_132166036.1">
    <property type="nucleotide sequence ID" value="NZ_SMKX01000009.1"/>
</dbReference>
<keyword evidence="2" id="KW-0472">Membrane</keyword>
<keyword evidence="2" id="KW-1133">Transmembrane helix</keyword>
<organism evidence="3 4">
    <name type="scientific">Kribbella antibiotica</name>
    <dbReference type="NCBI Taxonomy" id="190195"/>
    <lineage>
        <taxon>Bacteria</taxon>
        <taxon>Bacillati</taxon>
        <taxon>Actinomycetota</taxon>
        <taxon>Actinomycetes</taxon>
        <taxon>Propionibacteriales</taxon>
        <taxon>Kribbellaceae</taxon>
        <taxon>Kribbella</taxon>
    </lineage>
</organism>
<feature type="region of interest" description="Disordered" evidence="1">
    <location>
        <begin position="209"/>
        <end position="237"/>
    </location>
</feature>
<evidence type="ECO:0000256" key="2">
    <source>
        <dbReference type="SAM" id="Phobius"/>
    </source>
</evidence>
<evidence type="ECO:0000313" key="3">
    <source>
        <dbReference type="EMBL" id="TDD62078.1"/>
    </source>
</evidence>
<feature type="compositionally biased region" description="Polar residues" evidence="1">
    <location>
        <begin position="62"/>
        <end position="72"/>
    </location>
</feature>
<feature type="compositionally biased region" description="Basic and acidic residues" evidence="1">
    <location>
        <begin position="216"/>
        <end position="227"/>
    </location>
</feature>
<feature type="compositionally biased region" description="Low complexity" evidence="1">
    <location>
        <begin position="228"/>
        <end position="237"/>
    </location>
</feature>
<dbReference type="Proteomes" id="UP000295124">
    <property type="component" value="Unassembled WGS sequence"/>
</dbReference>
<protein>
    <submittedName>
        <fullName evidence="3">Uncharacterized protein</fullName>
    </submittedName>
</protein>
<dbReference type="AlphaFoldDB" id="A0A4R4ZSL6"/>
<feature type="transmembrane region" description="Helical" evidence="2">
    <location>
        <begin position="16"/>
        <end position="37"/>
    </location>
</feature>
<accession>A0A4R4ZSL6</accession>
<gene>
    <name evidence="3" type="ORF">E1263_05555</name>
</gene>
<evidence type="ECO:0000256" key="1">
    <source>
        <dbReference type="SAM" id="MobiDB-lite"/>
    </source>
</evidence>